<evidence type="ECO:0000256" key="5">
    <source>
        <dbReference type="ARBA" id="ARBA00022989"/>
    </source>
</evidence>
<organism evidence="12 13">
    <name type="scientific">Pisciglobus halotolerans</name>
    <dbReference type="NCBI Taxonomy" id="745365"/>
    <lineage>
        <taxon>Bacteria</taxon>
        <taxon>Bacillati</taxon>
        <taxon>Bacillota</taxon>
        <taxon>Bacilli</taxon>
        <taxon>Lactobacillales</taxon>
        <taxon>Carnobacteriaceae</taxon>
    </lineage>
</organism>
<reference evidence="12 13" key="1">
    <citation type="submission" date="2016-10" db="EMBL/GenBank/DDBJ databases">
        <authorList>
            <person name="de Groot N.N."/>
        </authorList>
    </citation>
    <scope>NUCLEOTIDE SEQUENCE [LARGE SCALE GENOMIC DNA]</scope>
    <source>
        <strain evidence="12 13">DSM 27630</strain>
    </source>
</reference>
<comment type="subcellular location">
    <subcellularLocation>
        <location evidence="1">Cell membrane</location>
        <topology evidence="1">Multi-pass membrane protein</topology>
    </subcellularLocation>
</comment>
<evidence type="ECO:0000256" key="9">
    <source>
        <dbReference type="SAM" id="MobiDB-lite"/>
    </source>
</evidence>
<dbReference type="OrthoDB" id="9760371at2"/>
<evidence type="ECO:0000256" key="6">
    <source>
        <dbReference type="ARBA" id="ARBA00023136"/>
    </source>
</evidence>
<dbReference type="InterPro" id="IPR029151">
    <property type="entry name" value="Sensor-like_sf"/>
</dbReference>
<evidence type="ECO:0000256" key="1">
    <source>
        <dbReference type="ARBA" id="ARBA00004651"/>
    </source>
</evidence>
<dbReference type="Gene3D" id="1.10.287.950">
    <property type="entry name" value="Methyl-accepting chemotaxis protein"/>
    <property type="match status" value="1"/>
</dbReference>
<evidence type="ECO:0000313" key="13">
    <source>
        <dbReference type="Proteomes" id="UP000198668"/>
    </source>
</evidence>
<dbReference type="SUPFAM" id="SSF58104">
    <property type="entry name" value="Methyl-accepting chemotaxis protein (MCP) signaling domain"/>
    <property type="match status" value="1"/>
</dbReference>
<keyword evidence="6 10" id="KW-0472">Membrane</keyword>
<dbReference type="Pfam" id="PF02743">
    <property type="entry name" value="dCache_1"/>
    <property type="match status" value="1"/>
</dbReference>
<dbReference type="RefSeq" id="WP_092090729.1">
    <property type="nucleotide sequence ID" value="NZ_FOQE01000001.1"/>
</dbReference>
<dbReference type="Gene3D" id="3.30.450.20">
    <property type="entry name" value="PAS domain"/>
    <property type="match status" value="1"/>
</dbReference>
<dbReference type="InterPro" id="IPR004089">
    <property type="entry name" value="MCPsignal_dom"/>
</dbReference>
<keyword evidence="5 10" id="KW-1133">Transmembrane helix</keyword>
<dbReference type="Gene3D" id="6.10.340.10">
    <property type="match status" value="1"/>
</dbReference>
<protein>
    <submittedName>
        <fullName evidence="12">Methyl-accepting chemotaxis sensory transducer with Cache sensor</fullName>
    </submittedName>
</protein>
<dbReference type="GO" id="GO:0007165">
    <property type="term" value="P:signal transduction"/>
    <property type="evidence" value="ECO:0007669"/>
    <property type="project" value="UniProtKB-KW"/>
</dbReference>
<dbReference type="PANTHER" id="PTHR32089:SF112">
    <property type="entry name" value="LYSOZYME-LIKE PROTEIN-RELATED"/>
    <property type="match status" value="1"/>
</dbReference>
<dbReference type="GO" id="GO:0006935">
    <property type="term" value="P:chemotaxis"/>
    <property type="evidence" value="ECO:0007669"/>
    <property type="project" value="UniProtKB-KW"/>
</dbReference>
<dbReference type="EMBL" id="FOQE01000001">
    <property type="protein sequence ID" value="SFH51777.1"/>
    <property type="molecule type" value="Genomic_DNA"/>
</dbReference>
<keyword evidence="7 8" id="KW-0807">Transducer</keyword>
<dbReference type="GO" id="GO:0005886">
    <property type="term" value="C:plasma membrane"/>
    <property type="evidence" value="ECO:0007669"/>
    <property type="project" value="UniProtKB-SubCell"/>
</dbReference>
<evidence type="ECO:0000256" key="7">
    <source>
        <dbReference type="ARBA" id="ARBA00023224"/>
    </source>
</evidence>
<keyword evidence="3" id="KW-0145">Chemotaxis</keyword>
<feature type="transmembrane region" description="Helical" evidence="10">
    <location>
        <begin position="26"/>
        <end position="49"/>
    </location>
</feature>
<keyword evidence="2" id="KW-1003">Cell membrane</keyword>
<dbReference type="Proteomes" id="UP000198668">
    <property type="component" value="Unassembled WGS sequence"/>
</dbReference>
<feature type="transmembrane region" description="Helical" evidence="10">
    <location>
        <begin position="299"/>
        <end position="325"/>
    </location>
</feature>
<dbReference type="CDD" id="cd18773">
    <property type="entry name" value="PDC1_HK_sensor"/>
    <property type="match status" value="1"/>
</dbReference>
<evidence type="ECO:0000256" key="10">
    <source>
        <dbReference type="SAM" id="Phobius"/>
    </source>
</evidence>
<evidence type="ECO:0000313" key="12">
    <source>
        <dbReference type="EMBL" id="SFH51777.1"/>
    </source>
</evidence>
<feature type="region of interest" description="Disordered" evidence="9">
    <location>
        <begin position="717"/>
        <end position="736"/>
    </location>
</feature>
<name>A0A1I3ANZ8_9LACT</name>
<sequence length="736" mass="81119">MEKRIKPFVVKRFFNKGTNKHKSIRLLINIVIVLLILIPMLISLIMNYYSSARLLENRVKENEESSVVQLSSQLKSAATSLEESINHLAKEPEFWGIEDNETLRTTVWEDLTFFKNTNPYVGNAFYAMESGTYITSAEGEKEGQIVDQANWYQGALANNGNLYWSKPYSKDQTNQYTVTLSKAVYQGGKVYGILGIDFNLSKFSELIVNSKIGNTGSSFILDQDGKLFMSGDGRNIGQDYSSMALVTEAKDDKGFVFDDALNEGSFGTYYEKIPGIGLTVYGAVQQNEMSNELQATTRIGLVLLICGILLSIFIAIALSGYMINIMETFTHAFKRLENGDLTAQLHDEDLSGKSNTTLSRFFRKGKKSKAASKKKQTTAIAADSHELGQLAFYFNQMVQKMQHLVGNIQTSSARVSDMTETLTEISKQTSSATEEVSETISGIADATSLQTQDTAATSAQMDALASILTDMETDLQNMSQHVDDTTSANFKNSEKMMHVYENWQNTIETLGSLKENITSVDDEIQNIENITQVISGISSQTNLLALNASIEAARAGEAGRGFAVVADEVRKLAEQSARSSKNISLIIQEVQKKSQNMVEKVQESHEDSEKQTKLIDQAIEAANTVMDRVEALVENIIHVIMLSSQINEKKEAVVLSVENIAATAEENSAGTEEVSANAQEILATMEEFTSHIYDLESVAKELAEETDRFKLAKERAAYPTESEAGLGDPVIPAVGS</sequence>
<dbReference type="SUPFAM" id="SSF103190">
    <property type="entry name" value="Sensory domain-like"/>
    <property type="match status" value="1"/>
</dbReference>
<evidence type="ECO:0000256" key="2">
    <source>
        <dbReference type="ARBA" id="ARBA00022475"/>
    </source>
</evidence>
<proteinExistence type="predicted"/>
<keyword evidence="4 10" id="KW-0812">Transmembrane</keyword>
<evidence type="ECO:0000256" key="8">
    <source>
        <dbReference type="PROSITE-ProRule" id="PRU00284"/>
    </source>
</evidence>
<accession>A0A1I3ANZ8</accession>
<dbReference type="AlphaFoldDB" id="A0A1I3ANZ8"/>
<dbReference type="Pfam" id="PF00015">
    <property type="entry name" value="MCPsignal"/>
    <property type="match status" value="1"/>
</dbReference>
<feature type="domain" description="Methyl-accepting transducer" evidence="11">
    <location>
        <begin position="425"/>
        <end position="682"/>
    </location>
</feature>
<keyword evidence="13" id="KW-1185">Reference proteome</keyword>
<dbReference type="PROSITE" id="PS50111">
    <property type="entry name" value="CHEMOTAXIS_TRANSDUC_2"/>
    <property type="match status" value="1"/>
</dbReference>
<evidence type="ECO:0000259" key="11">
    <source>
        <dbReference type="PROSITE" id="PS50111"/>
    </source>
</evidence>
<dbReference type="PANTHER" id="PTHR32089">
    <property type="entry name" value="METHYL-ACCEPTING CHEMOTAXIS PROTEIN MCPB"/>
    <property type="match status" value="1"/>
</dbReference>
<dbReference type="SMART" id="SM00283">
    <property type="entry name" value="MA"/>
    <property type="match status" value="1"/>
</dbReference>
<evidence type="ECO:0000256" key="3">
    <source>
        <dbReference type="ARBA" id="ARBA00022500"/>
    </source>
</evidence>
<gene>
    <name evidence="12" type="ORF">SAMN04489868_10190</name>
</gene>
<dbReference type="InterPro" id="IPR033479">
    <property type="entry name" value="dCache_1"/>
</dbReference>
<evidence type="ECO:0000256" key="4">
    <source>
        <dbReference type="ARBA" id="ARBA00022692"/>
    </source>
</evidence>